<keyword evidence="2" id="KW-0547">Nucleotide-binding</keyword>
<proteinExistence type="predicted"/>
<dbReference type="PROSITE" id="PS00211">
    <property type="entry name" value="ABC_TRANSPORTER_1"/>
    <property type="match status" value="1"/>
</dbReference>
<name>A0A1M4UJC8_9FLAO</name>
<feature type="domain" description="ABC transporter" evidence="4">
    <location>
        <begin position="2"/>
        <end position="234"/>
    </location>
</feature>
<keyword evidence="6" id="KW-1185">Reference proteome</keyword>
<accession>A0A1M4UJC8</accession>
<dbReference type="PROSITE" id="PS50893">
    <property type="entry name" value="ABC_TRANSPORTER_2"/>
    <property type="match status" value="1"/>
</dbReference>
<dbReference type="RefSeq" id="WP_072860260.1">
    <property type="nucleotide sequence ID" value="NZ_FQUX01000001.1"/>
</dbReference>
<dbReference type="GO" id="GO:0016887">
    <property type="term" value="F:ATP hydrolysis activity"/>
    <property type="evidence" value="ECO:0007669"/>
    <property type="project" value="InterPro"/>
</dbReference>
<dbReference type="InterPro" id="IPR027417">
    <property type="entry name" value="P-loop_NTPase"/>
</dbReference>
<evidence type="ECO:0000256" key="2">
    <source>
        <dbReference type="ARBA" id="ARBA00022741"/>
    </source>
</evidence>
<keyword evidence="3" id="KW-0067">ATP-binding</keyword>
<organism evidence="5 6">
    <name type="scientific">Arenibacter palladensis</name>
    <dbReference type="NCBI Taxonomy" id="237373"/>
    <lineage>
        <taxon>Bacteria</taxon>
        <taxon>Pseudomonadati</taxon>
        <taxon>Bacteroidota</taxon>
        <taxon>Flavobacteriia</taxon>
        <taxon>Flavobacteriales</taxon>
        <taxon>Flavobacteriaceae</taxon>
        <taxon>Arenibacter</taxon>
    </lineage>
</organism>
<dbReference type="Proteomes" id="UP000184406">
    <property type="component" value="Unassembled WGS sequence"/>
</dbReference>
<evidence type="ECO:0000313" key="6">
    <source>
        <dbReference type="Proteomes" id="UP000184406"/>
    </source>
</evidence>
<sequence length="324" mass="36834">MLQVNSLSFAYDKKPVLTNINFKVDQGEHVSIVGESGCGKSTLLKIIYGLLQPIEGEIFWGEKQVLGPDFNLVPGESYMKYLSQDFDLMPFTTVAENVSQFLSVFYPEELKARTTELLEMIDMVSFAKVKVKNLSGGQQQRVALARVLAQKPELLLLDEPFGHIDNFRKNQLRRNLFDYLKKEGISCITATHDHQDILPYANRIIVLKDQTIMANANTRDLYNNPKNIYTATLFGEANLIPINIIKSYGDLEREIIVYAHEFRVSNKKGIPVTVEKCYFMGSHFLVEAMSGEKRIRFNSEEALTPGKKVFLNIALETISQRLKP</sequence>
<evidence type="ECO:0000259" key="4">
    <source>
        <dbReference type="PROSITE" id="PS50893"/>
    </source>
</evidence>
<evidence type="ECO:0000256" key="3">
    <source>
        <dbReference type="ARBA" id="ARBA00022840"/>
    </source>
</evidence>
<dbReference type="PANTHER" id="PTHR42781:SF4">
    <property type="entry name" value="SPERMIDINE_PUTRESCINE IMPORT ATP-BINDING PROTEIN POTA"/>
    <property type="match status" value="1"/>
</dbReference>
<dbReference type="GO" id="GO:0005524">
    <property type="term" value="F:ATP binding"/>
    <property type="evidence" value="ECO:0007669"/>
    <property type="project" value="UniProtKB-KW"/>
</dbReference>
<evidence type="ECO:0000256" key="1">
    <source>
        <dbReference type="ARBA" id="ARBA00022448"/>
    </source>
</evidence>
<protein>
    <submittedName>
        <fullName evidence="5">ABC-type Fe3+/spermidine/putrescine transport systems, ATPase components</fullName>
    </submittedName>
</protein>
<gene>
    <name evidence="5" type="ORF">SAMN03080594_101645</name>
</gene>
<dbReference type="InterPro" id="IPR003593">
    <property type="entry name" value="AAA+_ATPase"/>
</dbReference>
<dbReference type="Gene3D" id="3.40.50.300">
    <property type="entry name" value="P-loop containing nucleotide triphosphate hydrolases"/>
    <property type="match status" value="1"/>
</dbReference>
<dbReference type="EMBL" id="FQUX01000001">
    <property type="protein sequence ID" value="SHE56764.1"/>
    <property type="molecule type" value="Genomic_DNA"/>
</dbReference>
<reference evidence="6" key="1">
    <citation type="submission" date="2016-11" db="EMBL/GenBank/DDBJ databases">
        <authorList>
            <person name="Varghese N."/>
            <person name="Submissions S."/>
        </authorList>
    </citation>
    <scope>NUCLEOTIDE SEQUENCE [LARGE SCALE GENOMIC DNA]</scope>
    <source>
        <strain evidence="6">DSM 17539</strain>
    </source>
</reference>
<evidence type="ECO:0000313" key="5">
    <source>
        <dbReference type="EMBL" id="SHE56764.1"/>
    </source>
</evidence>
<dbReference type="InterPro" id="IPR017871">
    <property type="entry name" value="ABC_transporter-like_CS"/>
</dbReference>
<dbReference type="SUPFAM" id="SSF52540">
    <property type="entry name" value="P-loop containing nucleoside triphosphate hydrolases"/>
    <property type="match status" value="1"/>
</dbReference>
<dbReference type="PANTHER" id="PTHR42781">
    <property type="entry name" value="SPERMIDINE/PUTRESCINE IMPORT ATP-BINDING PROTEIN POTA"/>
    <property type="match status" value="1"/>
</dbReference>
<keyword evidence="1" id="KW-0813">Transport</keyword>
<dbReference type="InterPro" id="IPR003439">
    <property type="entry name" value="ABC_transporter-like_ATP-bd"/>
</dbReference>
<dbReference type="OrthoDB" id="9802264at2"/>
<dbReference type="Pfam" id="PF00005">
    <property type="entry name" value="ABC_tran"/>
    <property type="match status" value="1"/>
</dbReference>
<dbReference type="SMART" id="SM00382">
    <property type="entry name" value="AAA"/>
    <property type="match status" value="1"/>
</dbReference>
<dbReference type="InterPro" id="IPR050093">
    <property type="entry name" value="ABC_SmlMolc_Importer"/>
</dbReference>
<dbReference type="AlphaFoldDB" id="A0A1M4UJC8"/>